<feature type="region of interest" description="Disordered" evidence="1">
    <location>
        <begin position="1"/>
        <end position="40"/>
    </location>
</feature>
<evidence type="ECO:0000256" key="1">
    <source>
        <dbReference type="SAM" id="MobiDB-lite"/>
    </source>
</evidence>
<name>A0A2T2NZ73_CORCC</name>
<organism evidence="2 3">
    <name type="scientific">Corynespora cassiicola Philippines</name>
    <dbReference type="NCBI Taxonomy" id="1448308"/>
    <lineage>
        <taxon>Eukaryota</taxon>
        <taxon>Fungi</taxon>
        <taxon>Dikarya</taxon>
        <taxon>Ascomycota</taxon>
        <taxon>Pezizomycotina</taxon>
        <taxon>Dothideomycetes</taxon>
        <taxon>Pleosporomycetidae</taxon>
        <taxon>Pleosporales</taxon>
        <taxon>Corynesporascaceae</taxon>
        <taxon>Corynespora</taxon>
    </lineage>
</organism>
<evidence type="ECO:0000313" key="2">
    <source>
        <dbReference type="EMBL" id="PSN70717.1"/>
    </source>
</evidence>
<feature type="region of interest" description="Disordered" evidence="1">
    <location>
        <begin position="64"/>
        <end position="113"/>
    </location>
</feature>
<evidence type="ECO:0000313" key="3">
    <source>
        <dbReference type="Proteomes" id="UP000240883"/>
    </source>
</evidence>
<sequence>MNKRSVPASKSKRTRIINDEGAAGAAGIDESEPFTTERQGTRIINDKLSSPKDKIKRTRIINDGFMDDGEPFTSDREGTRIINDGSSGPMDKSKRTRIINDGSMGDGEPFTTESQGTRIINDEASKRDAEPYYPGAELIAPHHTECEPGEGMCDKYNYTAFTCGDDGEWDVYMKCNEYSCRIDSQGQSFCRHGGTSPPGLITKSQSATTPPTAAALAF</sequence>
<dbReference type="Proteomes" id="UP000240883">
    <property type="component" value="Unassembled WGS sequence"/>
</dbReference>
<dbReference type="AlphaFoldDB" id="A0A2T2NZ73"/>
<protein>
    <submittedName>
        <fullName evidence="2">Uncharacterized protein</fullName>
    </submittedName>
</protein>
<dbReference type="EMBL" id="KZ678131">
    <property type="protein sequence ID" value="PSN70717.1"/>
    <property type="molecule type" value="Genomic_DNA"/>
</dbReference>
<accession>A0A2T2NZ73</accession>
<keyword evidence="3" id="KW-1185">Reference proteome</keyword>
<proteinExistence type="predicted"/>
<reference evidence="2 3" key="1">
    <citation type="journal article" date="2018" name="Front. Microbiol.">
        <title>Genome-Wide Analysis of Corynespora cassiicola Leaf Fall Disease Putative Effectors.</title>
        <authorList>
            <person name="Lopez D."/>
            <person name="Ribeiro S."/>
            <person name="Label P."/>
            <person name="Fumanal B."/>
            <person name="Venisse J.S."/>
            <person name="Kohler A."/>
            <person name="de Oliveira R.R."/>
            <person name="Labutti K."/>
            <person name="Lipzen A."/>
            <person name="Lail K."/>
            <person name="Bauer D."/>
            <person name="Ohm R.A."/>
            <person name="Barry K.W."/>
            <person name="Spatafora J."/>
            <person name="Grigoriev I.V."/>
            <person name="Martin F.M."/>
            <person name="Pujade-Renaud V."/>
        </authorList>
    </citation>
    <scope>NUCLEOTIDE SEQUENCE [LARGE SCALE GENOMIC DNA]</scope>
    <source>
        <strain evidence="2 3">Philippines</strain>
    </source>
</reference>
<gene>
    <name evidence="2" type="ORF">BS50DRAFT_584313</name>
</gene>